<dbReference type="GO" id="GO:0005975">
    <property type="term" value="P:carbohydrate metabolic process"/>
    <property type="evidence" value="ECO:0007669"/>
    <property type="project" value="InterPro"/>
</dbReference>
<dbReference type="FunFam" id="3.30.2080.10:FF:000001">
    <property type="entry name" value="Alpha-1,2-mannosidase subfamily"/>
    <property type="match status" value="1"/>
</dbReference>
<dbReference type="STRING" id="1703345.A3860_06475"/>
<dbReference type="Gene3D" id="2.70.98.10">
    <property type="match status" value="1"/>
</dbReference>
<feature type="domain" description="Glycosyl hydrolase family 92 N-terminal" evidence="5">
    <location>
        <begin position="25"/>
        <end position="270"/>
    </location>
</feature>
<dbReference type="InterPro" id="IPR012939">
    <property type="entry name" value="Glyco_hydro_92"/>
</dbReference>
<dbReference type="InterPro" id="IPR014718">
    <property type="entry name" value="GH-type_carb-bd"/>
</dbReference>
<dbReference type="Proteomes" id="UP000192796">
    <property type="component" value="Unassembled WGS sequence"/>
</dbReference>
<dbReference type="Pfam" id="PF07971">
    <property type="entry name" value="Glyco_hydro_92"/>
    <property type="match status" value="1"/>
</dbReference>
<evidence type="ECO:0000259" key="5">
    <source>
        <dbReference type="Pfam" id="PF17678"/>
    </source>
</evidence>
<evidence type="ECO:0000256" key="3">
    <source>
        <dbReference type="ARBA" id="ARBA00022837"/>
    </source>
</evidence>
<dbReference type="Gene3D" id="3.30.2080.10">
    <property type="entry name" value="GH92 mannosidase domain"/>
    <property type="match status" value="1"/>
</dbReference>
<dbReference type="GO" id="GO:0006516">
    <property type="term" value="P:glycoprotein catabolic process"/>
    <property type="evidence" value="ECO:0007669"/>
    <property type="project" value="TreeGrafter"/>
</dbReference>
<keyword evidence="7" id="KW-1185">Reference proteome</keyword>
<name>A0A1V9FSZ2_9BACT</name>
<organism evidence="6 7">
    <name type="scientific">Niastella vici</name>
    <dbReference type="NCBI Taxonomy" id="1703345"/>
    <lineage>
        <taxon>Bacteria</taxon>
        <taxon>Pseudomonadati</taxon>
        <taxon>Bacteroidota</taxon>
        <taxon>Chitinophagia</taxon>
        <taxon>Chitinophagales</taxon>
        <taxon>Chitinophagaceae</taxon>
        <taxon>Niastella</taxon>
    </lineage>
</organism>
<evidence type="ECO:0000313" key="6">
    <source>
        <dbReference type="EMBL" id="OQP61462.1"/>
    </source>
</evidence>
<dbReference type="AlphaFoldDB" id="A0A1V9FSZ2"/>
<evidence type="ECO:0000313" key="7">
    <source>
        <dbReference type="Proteomes" id="UP000192796"/>
    </source>
</evidence>
<dbReference type="Gene3D" id="1.20.1610.10">
    <property type="entry name" value="alpha-1,2-mannosidases domains"/>
    <property type="match status" value="1"/>
</dbReference>
<dbReference type="GO" id="GO:0000224">
    <property type="term" value="F:peptide-N4-(N-acetyl-beta-glucosaminyl)asparagine amidase activity"/>
    <property type="evidence" value="ECO:0007669"/>
    <property type="project" value="TreeGrafter"/>
</dbReference>
<dbReference type="InterPro" id="IPR005887">
    <property type="entry name" value="GH92_a_mannosidase_put"/>
</dbReference>
<feature type="domain" description="Glycosyl hydrolase family 92" evidence="4">
    <location>
        <begin position="276"/>
        <end position="737"/>
    </location>
</feature>
<dbReference type="InterPro" id="IPR050883">
    <property type="entry name" value="PNGase"/>
</dbReference>
<accession>A0A1V9FSZ2</accession>
<proteinExistence type="predicted"/>
<evidence type="ECO:0000256" key="1">
    <source>
        <dbReference type="ARBA" id="ARBA00001913"/>
    </source>
</evidence>
<reference evidence="6 7" key="1">
    <citation type="submission" date="2016-03" db="EMBL/GenBank/DDBJ databases">
        <title>Niastella vici sp. nov., isolated from farmland soil.</title>
        <authorList>
            <person name="Chen L."/>
            <person name="Wang D."/>
            <person name="Yang S."/>
            <person name="Wang G."/>
        </authorList>
    </citation>
    <scope>NUCLEOTIDE SEQUENCE [LARGE SCALE GENOMIC DNA]</scope>
    <source>
        <strain evidence="6 7">DJ57</strain>
    </source>
</reference>
<keyword evidence="3" id="KW-0106">Calcium</keyword>
<dbReference type="Pfam" id="PF17678">
    <property type="entry name" value="Glyco_hydro_92N"/>
    <property type="match status" value="1"/>
</dbReference>
<dbReference type="GO" id="GO:0030246">
    <property type="term" value="F:carbohydrate binding"/>
    <property type="evidence" value="ECO:0007669"/>
    <property type="project" value="InterPro"/>
</dbReference>
<sequence length="758" mass="84481">MQKLLLYTLATSLTLSVYSQDLVQYVQPFSGTAPSTTTAALKHSEAGSEKNANTIPAVGLPFGMTQWTPQTRATETKCIPPFFYKDSLINGFRGTHWISGSCMQDYGSVTIMPVTGALRTTAYATPFSHENETSLPNYYSVQLPAAHCRTEITATARCGMMRFTPDQADSLYLLVIPNSDRGEGGIHIDAAKGEVWGYNPVHRIYQGWGNKAGFNGYFFIQFQKVPVRAGTFHEAEVFTIDSISNQKNSGVFAGIKLNKGEKLCIRIGTSFSSVAEAKKNLQAEITNWNFDGVVAAGRQVWQQALSQIQVQGGEEKDKRIFYTALYHAMQHPRLFSDASGSYPAFAGGSLKKMANGHYYDDFSMWDIYRAQLPLLQILQPTRVNQFVSSMILKGQQGGWLPIFPCWNSYTAAMVGDHVTAFIASSWAKGIRNYNAEAAYHLMRQNAFAMPKSEDYINGKGRRALISYLQYGYIPMEDSVPEAFHKKEQVSRTLEYAYDDYALSVVAKGLNKTGDYKLLQKRVFNYRNVFDTTVGLVRGRYSDGRWYEPFNPDKREPYITEGTPRQYTFYVPHDVPGLASLMGGARGLEHALDTLFAKNEYWHGNEPGHQIPFMYNYTEAPWKTQQVVRNILKEEYSDGPGGLSGNDDAGQMSAWYVFAAIGLYPVDPVSGEHILCSPIFDNITLQLPGNKKLQIVCHKNAAGDGFIQQIKLNGKSYTKNFITYADIMKGGVLDVYLQEKVTAWGAAAAARPSGLTLIK</sequence>
<dbReference type="PANTHER" id="PTHR12143:SF43">
    <property type="entry name" value="PUTATIVE-RELATED"/>
    <property type="match status" value="1"/>
</dbReference>
<dbReference type="EMBL" id="LVYD01000058">
    <property type="protein sequence ID" value="OQP61462.1"/>
    <property type="molecule type" value="Genomic_DNA"/>
</dbReference>
<evidence type="ECO:0000259" key="4">
    <source>
        <dbReference type="Pfam" id="PF07971"/>
    </source>
</evidence>
<protein>
    <submittedName>
        <fullName evidence="6">Alpha-mannosidase</fullName>
    </submittedName>
</protein>
<dbReference type="InterPro" id="IPR041371">
    <property type="entry name" value="GH92_N"/>
</dbReference>
<comment type="cofactor">
    <cofactor evidence="1">
        <name>Ca(2+)</name>
        <dbReference type="ChEBI" id="CHEBI:29108"/>
    </cofactor>
</comment>
<evidence type="ECO:0000256" key="2">
    <source>
        <dbReference type="ARBA" id="ARBA00011245"/>
    </source>
</evidence>
<dbReference type="InterPro" id="IPR008928">
    <property type="entry name" value="6-hairpin_glycosidase_sf"/>
</dbReference>
<gene>
    <name evidence="6" type="ORF">A3860_06475</name>
</gene>
<dbReference type="GO" id="GO:0005829">
    <property type="term" value="C:cytosol"/>
    <property type="evidence" value="ECO:0007669"/>
    <property type="project" value="TreeGrafter"/>
</dbReference>
<dbReference type="Gene3D" id="1.20.1050.60">
    <property type="entry name" value="alpha-1,2-mannosidase"/>
    <property type="match status" value="1"/>
</dbReference>
<comment type="caution">
    <text evidence="6">The sequence shown here is derived from an EMBL/GenBank/DDBJ whole genome shotgun (WGS) entry which is preliminary data.</text>
</comment>
<dbReference type="PANTHER" id="PTHR12143">
    <property type="entry name" value="PEPTIDE N-GLYCANASE PNGASE -RELATED"/>
    <property type="match status" value="1"/>
</dbReference>
<dbReference type="SUPFAM" id="SSF48208">
    <property type="entry name" value="Six-hairpin glycosidases"/>
    <property type="match status" value="1"/>
</dbReference>
<comment type="subunit">
    <text evidence="2">Monomer.</text>
</comment>
<dbReference type="NCBIfam" id="TIGR01180">
    <property type="entry name" value="aman2_put"/>
    <property type="match status" value="1"/>
</dbReference>